<feature type="domain" description="CoA-binding" evidence="2">
    <location>
        <begin position="192"/>
        <end position="282"/>
    </location>
</feature>
<dbReference type="Gene3D" id="3.40.50.720">
    <property type="entry name" value="NAD(P)-binding Rossmann-like Domain"/>
    <property type="match status" value="1"/>
</dbReference>
<keyword evidence="4" id="KW-1185">Reference proteome</keyword>
<sequence length="509" mass="56025">MKNILVIRKNTYFDSVTLMSLSEELKKLDEAENVMVTMATAMNKELLQKEQLADASIEACTENDLVIAAKVLDEVEEEDFIGLVDEKLKGDKASGEKEEEVYATIKQAKAADEDANMVVISVPGEHAAREAKIAVENGMNVMLFSDNVTLEEERSLKELAHEKELLVMGPDCGTAMINGIGLCFANKVAAGDIGIVGASGTGMQEIMVLIDRYGCGISNAIGVGGRDLKEAIGGIMMLDGLHMLEADEKTKVIVIVSKVPDEAVEQKLLEVIERDITKPVVIYYTTDEKKTTDLKKVVFADSLLCAAQKACELSSGKKPEEKMQQIAKFEQFADTQKYIRGLYCGGTVCAEAYYYLKQKADEVYSNVTKDKEHMLADVFKSQGHTLLDLGDDFFTTGRAHPMIDPTIRLSRIKEECEDPECAVILLDFEIGYGSNENPAGTTIDVIREGMELAKARGREIKFVTYVLGTDADMQNKRQQEKQLAECGCLIAESNLEAVKMACRLIGLEE</sequence>
<gene>
    <name evidence="3" type="primary">fdrA</name>
    <name evidence="3" type="ORF">G9470_20300</name>
</gene>
<protein>
    <submittedName>
        <fullName evidence="3">Acyl-CoA synthetase FdrA</fullName>
    </submittedName>
</protein>
<reference evidence="3 4" key="1">
    <citation type="submission" date="2020-03" db="EMBL/GenBank/DDBJ databases">
        <title>Genome Sequence of industrial isolate, B5A.</title>
        <authorList>
            <person name="Sharma S."/>
            <person name="Patil P.B."/>
            <person name="Korpole S."/>
        </authorList>
    </citation>
    <scope>NUCLEOTIDE SEQUENCE [LARGE SCALE GENOMIC DNA]</scope>
    <source>
        <strain evidence="3 4">PI-S10-B5A</strain>
    </source>
</reference>
<name>A0ABX1VUJ2_9FIRM</name>
<dbReference type="RefSeq" id="WP_170823215.1">
    <property type="nucleotide sequence ID" value="NZ_JAAOXG010000048.1"/>
</dbReference>
<evidence type="ECO:0000313" key="3">
    <source>
        <dbReference type="EMBL" id="NNJ32110.1"/>
    </source>
</evidence>
<dbReference type="InterPro" id="IPR036291">
    <property type="entry name" value="NAD(P)-bd_dom_sf"/>
</dbReference>
<dbReference type="InterPro" id="IPR003781">
    <property type="entry name" value="CoA-bd"/>
</dbReference>
<evidence type="ECO:0000259" key="1">
    <source>
        <dbReference type="Pfam" id="PF00549"/>
    </source>
</evidence>
<dbReference type="EMBL" id="JAAOXG010000048">
    <property type="protein sequence ID" value="NNJ32110.1"/>
    <property type="molecule type" value="Genomic_DNA"/>
</dbReference>
<dbReference type="NCBIfam" id="NF004760">
    <property type="entry name" value="PRK06091.1"/>
    <property type="match status" value="1"/>
</dbReference>
<dbReference type="InterPro" id="IPR005811">
    <property type="entry name" value="SUCC_ACL_C"/>
</dbReference>
<dbReference type="Pfam" id="PF00549">
    <property type="entry name" value="Ligase_CoA"/>
    <property type="match status" value="1"/>
</dbReference>
<dbReference type="Pfam" id="PF02629">
    <property type="entry name" value="CoA_binding"/>
    <property type="match status" value="1"/>
</dbReference>
<dbReference type="PANTHER" id="PTHR11117:SF24">
    <property type="entry name" value="PROTEIN FDRA"/>
    <property type="match status" value="1"/>
</dbReference>
<organism evidence="3 4">
    <name type="scientific">Lacrimispora defluvii</name>
    <dbReference type="NCBI Taxonomy" id="2719233"/>
    <lineage>
        <taxon>Bacteria</taxon>
        <taxon>Bacillati</taxon>
        <taxon>Bacillota</taxon>
        <taxon>Clostridia</taxon>
        <taxon>Lachnospirales</taxon>
        <taxon>Lachnospiraceae</taxon>
        <taxon>Lacrimispora</taxon>
    </lineage>
</organism>
<proteinExistence type="predicted"/>
<feature type="domain" description="ATP-citrate synthase/succinyl-CoA ligase C-terminal" evidence="1">
    <location>
        <begin position="342"/>
        <end position="501"/>
    </location>
</feature>
<dbReference type="Gene3D" id="3.40.50.261">
    <property type="entry name" value="Succinyl-CoA synthetase domains"/>
    <property type="match status" value="2"/>
</dbReference>
<accession>A0ABX1VUJ2</accession>
<evidence type="ECO:0000313" key="4">
    <source>
        <dbReference type="Proteomes" id="UP000539052"/>
    </source>
</evidence>
<dbReference type="PANTHER" id="PTHR11117">
    <property type="entry name" value="SUCCINYL-COA LIGASE SUBUNIT ALPHA"/>
    <property type="match status" value="1"/>
</dbReference>
<comment type="caution">
    <text evidence="3">The sequence shown here is derived from an EMBL/GenBank/DDBJ whole genome shotgun (WGS) entry which is preliminary data.</text>
</comment>
<dbReference type="InterPro" id="IPR016102">
    <property type="entry name" value="Succinyl-CoA_synth-like"/>
</dbReference>
<evidence type="ECO:0000259" key="2">
    <source>
        <dbReference type="Pfam" id="PF02629"/>
    </source>
</evidence>
<dbReference type="Proteomes" id="UP000539052">
    <property type="component" value="Unassembled WGS sequence"/>
</dbReference>
<dbReference type="SUPFAM" id="SSF51735">
    <property type="entry name" value="NAD(P)-binding Rossmann-fold domains"/>
    <property type="match status" value="1"/>
</dbReference>
<dbReference type="SUPFAM" id="SSF52210">
    <property type="entry name" value="Succinyl-CoA synthetase domains"/>
    <property type="match status" value="2"/>
</dbReference>